<evidence type="ECO:0000256" key="3">
    <source>
        <dbReference type="SAM" id="SignalP"/>
    </source>
</evidence>
<feature type="region of interest" description="Disordered" evidence="1">
    <location>
        <begin position="28"/>
        <end position="58"/>
    </location>
</feature>
<proteinExistence type="predicted"/>
<evidence type="ECO:0000313" key="5">
    <source>
        <dbReference type="Proteomes" id="UP001159405"/>
    </source>
</evidence>
<keyword evidence="2" id="KW-0472">Membrane</keyword>
<evidence type="ECO:0000256" key="1">
    <source>
        <dbReference type="SAM" id="MobiDB-lite"/>
    </source>
</evidence>
<feature type="region of interest" description="Disordered" evidence="1">
    <location>
        <begin position="77"/>
        <end position="109"/>
    </location>
</feature>
<reference evidence="4 5" key="1">
    <citation type="submission" date="2022-05" db="EMBL/GenBank/DDBJ databases">
        <authorList>
            <consortium name="Genoscope - CEA"/>
            <person name="William W."/>
        </authorList>
    </citation>
    <scope>NUCLEOTIDE SEQUENCE [LARGE SCALE GENOMIC DNA]</scope>
</reference>
<keyword evidence="5" id="KW-1185">Reference proteome</keyword>
<dbReference type="EMBL" id="CALNXK010000167">
    <property type="protein sequence ID" value="CAH3171769.1"/>
    <property type="molecule type" value="Genomic_DNA"/>
</dbReference>
<name>A0ABN8R2T8_9CNID</name>
<feature type="chain" id="PRO_5045477924" evidence="3">
    <location>
        <begin position="20"/>
        <end position="202"/>
    </location>
</feature>
<feature type="compositionally biased region" description="Polar residues" evidence="1">
    <location>
        <begin position="77"/>
        <end position="99"/>
    </location>
</feature>
<keyword evidence="2" id="KW-0812">Transmembrane</keyword>
<accession>A0ABN8R2T8</accession>
<comment type="caution">
    <text evidence="4">The sequence shown here is derived from an EMBL/GenBank/DDBJ whole genome shotgun (WGS) entry which is preliminary data.</text>
</comment>
<sequence>MAVQTSVLASSLLFATLLGSICRSGSIRNNSSKLPGETQSTNNPLIPTTANNRTNGSIQSTTLTEKSADTEVTLFPTSASESELQMTTKVETSSNQSNVDKPGSQEGKSNTEVLSVSLSLVLGVLAAVGVVIAVLFVRWKRIRKMKKGFQDELATICLHDELASEALYASWKPFMDTNDTSNMKLVIQQSTPDAKSSTVTLG</sequence>
<keyword evidence="3" id="KW-0732">Signal</keyword>
<feature type="signal peptide" evidence="3">
    <location>
        <begin position="1"/>
        <end position="19"/>
    </location>
</feature>
<protein>
    <submittedName>
        <fullName evidence="4">Uncharacterized protein</fullName>
    </submittedName>
</protein>
<organism evidence="4 5">
    <name type="scientific">Porites lobata</name>
    <dbReference type="NCBI Taxonomy" id="104759"/>
    <lineage>
        <taxon>Eukaryota</taxon>
        <taxon>Metazoa</taxon>
        <taxon>Cnidaria</taxon>
        <taxon>Anthozoa</taxon>
        <taxon>Hexacorallia</taxon>
        <taxon>Scleractinia</taxon>
        <taxon>Fungiina</taxon>
        <taxon>Poritidae</taxon>
        <taxon>Porites</taxon>
    </lineage>
</organism>
<dbReference type="Proteomes" id="UP001159405">
    <property type="component" value="Unassembled WGS sequence"/>
</dbReference>
<evidence type="ECO:0000313" key="4">
    <source>
        <dbReference type="EMBL" id="CAH3171769.1"/>
    </source>
</evidence>
<feature type="transmembrane region" description="Helical" evidence="2">
    <location>
        <begin position="113"/>
        <end position="137"/>
    </location>
</feature>
<keyword evidence="2" id="KW-1133">Transmembrane helix</keyword>
<evidence type="ECO:0000256" key="2">
    <source>
        <dbReference type="SAM" id="Phobius"/>
    </source>
</evidence>
<gene>
    <name evidence="4" type="ORF">PLOB_00012199</name>
</gene>